<evidence type="ECO:0000256" key="6">
    <source>
        <dbReference type="ARBA" id="ARBA00022723"/>
    </source>
</evidence>
<dbReference type="InterPro" id="IPR036565">
    <property type="entry name" value="Mur-like_cat_sf"/>
</dbReference>
<dbReference type="PROSITE" id="PS01012">
    <property type="entry name" value="FOLYLPOLYGLU_SYNT_2"/>
    <property type="match status" value="1"/>
</dbReference>
<dbReference type="Gene3D" id="3.40.1190.10">
    <property type="entry name" value="Mur-like, catalytic domain"/>
    <property type="match status" value="1"/>
</dbReference>
<comment type="similarity">
    <text evidence="2">Belongs to the folylpolyglutamate synthase family.</text>
</comment>
<gene>
    <name evidence="14" type="primary">LOC107018081</name>
</gene>
<evidence type="ECO:0000313" key="13">
    <source>
        <dbReference type="Proteomes" id="UP000694930"/>
    </source>
</evidence>
<keyword evidence="9" id="KW-0460">Magnesium</keyword>
<evidence type="ECO:0000256" key="1">
    <source>
        <dbReference type="ARBA" id="ARBA00005150"/>
    </source>
</evidence>
<dbReference type="InterPro" id="IPR001645">
    <property type="entry name" value="Folylpolyglutamate_synth"/>
</dbReference>
<organism evidence="13 14">
    <name type="scientific">Solanum pennellii</name>
    <name type="common">Tomato</name>
    <name type="synonym">Lycopersicon pennellii</name>
    <dbReference type="NCBI Taxonomy" id="28526"/>
    <lineage>
        <taxon>Eukaryota</taxon>
        <taxon>Viridiplantae</taxon>
        <taxon>Streptophyta</taxon>
        <taxon>Embryophyta</taxon>
        <taxon>Tracheophyta</taxon>
        <taxon>Spermatophyta</taxon>
        <taxon>Magnoliopsida</taxon>
        <taxon>eudicotyledons</taxon>
        <taxon>Gunneridae</taxon>
        <taxon>Pentapetalae</taxon>
        <taxon>asterids</taxon>
        <taxon>lamiids</taxon>
        <taxon>Solanales</taxon>
        <taxon>Solanaceae</taxon>
        <taxon>Solanoideae</taxon>
        <taxon>Solaneae</taxon>
        <taxon>Solanum</taxon>
        <taxon>Solanum subgen. Lycopersicon</taxon>
    </lineage>
</organism>
<dbReference type="Proteomes" id="UP000694930">
    <property type="component" value="Chromosome 4"/>
</dbReference>
<keyword evidence="5" id="KW-0436">Ligase</keyword>
<dbReference type="SUPFAM" id="SSF53623">
    <property type="entry name" value="MurD-like peptide ligases, catalytic domain"/>
    <property type="match status" value="1"/>
</dbReference>
<reference evidence="14" key="2">
    <citation type="submission" date="2025-08" db="UniProtKB">
        <authorList>
            <consortium name="RefSeq"/>
        </authorList>
    </citation>
    <scope>IDENTIFICATION</scope>
</reference>
<dbReference type="SUPFAM" id="SSF53244">
    <property type="entry name" value="MurD-like peptide ligases, peptide-binding domain"/>
    <property type="match status" value="1"/>
</dbReference>
<protein>
    <recommendedName>
        <fullName evidence="3">tetrahydrofolate synthase</fullName>
        <ecNumber evidence="3">6.3.2.17</ecNumber>
    </recommendedName>
    <alternativeName>
        <fullName evidence="11">Folylpoly-gamma-glutamate synthetase</fullName>
    </alternativeName>
    <alternativeName>
        <fullName evidence="10">Tetrahydrofolylpolyglutamate synthase</fullName>
    </alternativeName>
</protein>
<proteinExistence type="inferred from homology"/>
<reference evidence="13" key="1">
    <citation type="journal article" date="2014" name="Nat. Genet.">
        <title>The genome of the stress-tolerant wild tomato species Solanum pennellii.</title>
        <authorList>
            <person name="Bolger A."/>
            <person name="Scossa F."/>
            <person name="Bolger M.E."/>
            <person name="Lanz C."/>
            <person name="Maumus F."/>
            <person name="Tohge T."/>
            <person name="Quesneville H."/>
            <person name="Alseekh S."/>
            <person name="Sorensen I."/>
            <person name="Lichtenstein G."/>
            <person name="Fich E.A."/>
            <person name="Conte M."/>
            <person name="Keller H."/>
            <person name="Schneeberger K."/>
            <person name="Schwacke R."/>
            <person name="Ofner I."/>
            <person name="Vrebalov J."/>
            <person name="Xu Y."/>
            <person name="Osorio S."/>
            <person name="Aflitos S.A."/>
            <person name="Schijlen E."/>
            <person name="Jimenez-Gomez J.M."/>
            <person name="Ryngajllo M."/>
            <person name="Kimura S."/>
            <person name="Kumar R."/>
            <person name="Koenig D."/>
            <person name="Headland L.R."/>
            <person name="Maloof J.N."/>
            <person name="Sinha N."/>
            <person name="van Ham R.C."/>
            <person name="Lankhorst R.K."/>
            <person name="Mao L."/>
            <person name="Vogel A."/>
            <person name="Arsova B."/>
            <person name="Panstruga R."/>
            <person name="Fei Z."/>
            <person name="Rose J.K."/>
            <person name="Zamir D."/>
            <person name="Carrari F."/>
            <person name="Giovannoni J.J."/>
            <person name="Weigel D."/>
            <person name="Usadel B."/>
            <person name="Fernie A.R."/>
        </authorList>
    </citation>
    <scope>NUCLEOTIDE SEQUENCE [LARGE SCALE GENOMIC DNA]</scope>
    <source>
        <strain evidence="13">cv. LA0716</strain>
    </source>
</reference>
<keyword evidence="7" id="KW-0547">Nucleotide-binding</keyword>
<evidence type="ECO:0000256" key="11">
    <source>
        <dbReference type="ARBA" id="ARBA00030876"/>
    </source>
</evidence>
<sequence>MVQVLLSNNLYLCQEIMGHSDICVRRDHFLSGFTWMALSSPSCSHVDGVKKLKGLRYRNMSSQIVGKFSRNSQDISQEFQLPSAYESAMEALSTLITQKKRNGTSAISGPNQKLDRMLRYIKILGLEEKIADLKIIHVAGTKGKGSTCAFSEAILRECGFRTGLFTSPHLIDVRERYRLDGMDICQENFLQYFWECWNQLKANISEDLPMPPLFQFLTVLAFKIFVSEKVDVAIIEVGLGGKLDSTNVIKEPVVCGITSLGMDHMETLGDTLGQIASHKAGILKPQIPAFSVPQLSEAMEVLQERANALKAYEENSLPEQFLRGLSAARLSGRAQIVVDPLINASGGNKRLSGGLTFYLDGAHSPESMYACARWFSAAAVERKDLSLSSVTSVVETMDRAWTNGNIKHCHNQESEEILKRVLLFNCMDARDPQILLPKLVDTCASSGIYLSKAIFVPSISAYTKVTSATSAIPSYTPGKDLSWQFNVQRIWERIIHGKDVLDQNLKLNASAGLPPREFLYEETSHCSAEDRYFASSAVFPSLPLTINWLRDCVRENPSLRLQVLVTGSLHLVGDVLKLLRRQRFILKFEVDGIDEVAQSGSIISQLIELCYSVEILPSLFQI</sequence>
<evidence type="ECO:0000256" key="7">
    <source>
        <dbReference type="ARBA" id="ARBA00022741"/>
    </source>
</evidence>
<evidence type="ECO:0000256" key="9">
    <source>
        <dbReference type="ARBA" id="ARBA00022842"/>
    </source>
</evidence>
<evidence type="ECO:0000256" key="10">
    <source>
        <dbReference type="ARBA" id="ARBA00030592"/>
    </source>
</evidence>
<evidence type="ECO:0000256" key="2">
    <source>
        <dbReference type="ARBA" id="ARBA00008276"/>
    </source>
</evidence>
<dbReference type="GeneID" id="107018081"/>
<dbReference type="InterPro" id="IPR036615">
    <property type="entry name" value="Mur_ligase_C_dom_sf"/>
</dbReference>
<dbReference type="InterPro" id="IPR018109">
    <property type="entry name" value="Folylpolyglutamate_synth_CS"/>
</dbReference>
<dbReference type="PANTHER" id="PTHR11136:SF5">
    <property type="entry name" value="FOLYLPOLYGLUTAMATE SYNTHASE, MITOCHONDRIAL"/>
    <property type="match status" value="1"/>
</dbReference>
<evidence type="ECO:0000256" key="12">
    <source>
        <dbReference type="ARBA" id="ARBA00047493"/>
    </source>
</evidence>
<comment type="catalytic activity">
    <reaction evidence="12">
        <text>(6S)-5,6,7,8-tetrahydrofolyl-(gamma-L-Glu)(n) + L-glutamate + ATP = (6S)-5,6,7,8-tetrahydrofolyl-(gamma-L-Glu)(n+1) + ADP + phosphate + H(+)</text>
        <dbReference type="Rhea" id="RHEA:10580"/>
        <dbReference type="Rhea" id="RHEA-COMP:14738"/>
        <dbReference type="Rhea" id="RHEA-COMP:14740"/>
        <dbReference type="ChEBI" id="CHEBI:15378"/>
        <dbReference type="ChEBI" id="CHEBI:29985"/>
        <dbReference type="ChEBI" id="CHEBI:30616"/>
        <dbReference type="ChEBI" id="CHEBI:43474"/>
        <dbReference type="ChEBI" id="CHEBI:141005"/>
        <dbReference type="ChEBI" id="CHEBI:456216"/>
        <dbReference type="EC" id="6.3.2.17"/>
    </reaction>
</comment>
<keyword evidence="4" id="KW-0554">One-carbon metabolism</keyword>
<dbReference type="PANTHER" id="PTHR11136">
    <property type="entry name" value="FOLYLPOLYGLUTAMATE SYNTHASE-RELATED"/>
    <property type="match status" value="1"/>
</dbReference>
<accession>A0ABM1V955</accession>
<evidence type="ECO:0000256" key="4">
    <source>
        <dbReference type="ARBA" id="ARBA00022563"/>
    </source>
</evidence>
<dbReference type="RefSeq" id="XP_027772273.1">
    <property type="nucleotide sequence ID" value="XM_027916472.1"/>
</dbReference>
<keyword evidence="6" id="KW-0479">Metal-binding</keyword>
<evidence type="ECO:0000256" key="8">
    <source>
        <dbReference type="ARBA" id="ARBA00022840"/>
    </source>
</evidence>
<dbReference type="Gene3D" id="3.90.190.20">
    <property type="entry name" value="Mur ligase, C-terminal domain"/>
    <property type="match status" value="1"/>
</dbReference>
<dbReference type="NCBIfam" id="TIGR01499">
    <property type="entry name" value="folC"/>
    <property type="match status" value="1"/>
</dbReference>
<keyword evidence="8" id="KW-0067">ATP-binding</keyword>
<keyword evidence="13" id="KW-1185">Reference proteome</keyword>
<evidence type="ECO:0000256" key="3">
    <source>
        <dbReference type="ARBA" id="ARBA00013025"/>
    </source>
</evidence>
<comment type="pathway">
    <text evidence="1">Cofactor biosynthesis; tetrahydrofolylpolyglutamate biosynthesis.</text>
</comment>
<name>A0ABM1V955_SOLPN</name>
<evidence type="ECO:0000256" key="5">
    <source>
        <dbReference type="ARBA" id="ARBA00022598"/>
    </source>
</evidence>
<dbReference type="EC" id="6.3.2.17" evidence="3"/>
<evidence type="ECO:0000313" key="14">
    <source>
        <dbReference type="RefSeq" id="XP_027772273.1"/>
    </source>
</evidence>